<dbReference type="GO" id="GO:0003700">
    <property type="term" value="F:DNA-binding transcription factor activity"/>
    <property type="evidence" value="ECO:0007669"/>
    <property type="project" value="TreeGrafter"/>
</dbReference>
<keyword evidence="2 4" id="KW-0238">DNA-binding</keyword>
<evidence type="ECO:0000256" key="3">
    <source>
        <dbReference type="ARBA" id="ARBA00023163"/>
    </source>
</evidence>
<name>A0A2U9PXH5_MYCSE</name>
<dbReference type="Gene3D" id="1.10.357.10">
    <property type="entry name" value="Tetracycline Repressor, domain 2"/>
    <property type="match status" value="1"/>
</dbReference>
<evidence type="ECO:0000256" key="2">
    <source>
        <dbReference type="ARBA" id="ARBA00023125"/>
    </source>
</evidence>
<dbReference type="GO" id="GO:0000976">
    <property type="term" value="F:transcription cis-regulatory region binding"/>
    <property type="evidence" value="ECO:0007669"/>
    <property type="project" value="TreeGrafter"/>
</dbReference>
<feature type="DNA-binding region" description="H-T-H motif" evidence="4">
    <location>
        <begin position="39"/>
        <end position="58"/>
    </location>
</feature>
<dbReference type="Pfam" id="PF00440">
    <property type="entry name" value="TetR_N"/>
    <property type="match status" value="1"/>
</dbReference>
<proteinExistence type="predicted"/>
<reference evidence="7" key="2">
    <citation type="submission" date="2018-03" db="EMBL/GenBank/DDBJ databases">
        <authorList>
            <person name="Derbyshire K."/>
            <person name="Gray T.A."/>
            <person name="Champion M."/>
        </authorList>
    </citation>
    <scope>NUCLEOTIDE SEQUENCE [LARGE SCALE GENOMIC DNA]</scope>
    <source>
        <strain evidence="7">MKD8</strain>
    </source>
</reference>
<organism evidence="6 7">
    <name type="scientific">Mycolicibacterium smegmatis (strain MKD8)</name>
    <name type="common">Mycobacterium smegmatis</name>
    <dbReference type="NCBI Taxonomy" id="1214915"/>
    <lineage>
        <taxon>Bacteria</taxon>
        <taxon>Bacillati</taxon>
        <taxon>Actinomycetota</taxon>
        <taxon>Actinomycetes</taxon>
        <taxon>Mycobacteriales</taxon>
        <taxon>Mycobacteriaceae</taxon>
        <taxon>Mycolicibacterium</taxon>
    </lineage>
</organism>
<dbReference type="InterPro" id="IPR001647">
    <property type="entry name" value="HTH_TetR"/>
</dbReference>
<dbReference type="PRINTS" id="PR00455">
    <property type="entry name" value="HTHTETR"/>
</dbReference>
<reference evidence="6 7" key="1">
    <citation type="journal article" date="2013" name="Genome Announc.">
        <title>Draft genome sequence of MKD8, a conjugal recipient Mycobacterium smegmatis strain.</title>
        <authorList>
            <person name="Gray T.A."/>
            <person name="Palumbo M.J."/>
            <person name="Derbyshire K.M."/>
        </authorList>
    </citation>
    <scope>NUCLEOTIDE SEQUENCE [LARGE SCALE GENOMIC DNA]</scope>
    <source>
        <strain evidence="6 7">MKD8</strain>
    </source>
</reference>
<dbReference type="PROSITE" id="PS50977">
    <property type="entry name" value="HTH_TETR_2"/>
    <property type="match status" value="1"/>
</dbReference>
<dbReference type="InterPro" id="IPR023772">
    <property type="entry name" value="DNA-bd_HTH_TetR-type_CS"/>
</dbReference>
<dbReference type="PANTHER" id="PTHR30055">
    <property type="entry name" value="HTH-TYPE TRANSCRIPTIONAL REGULATOR RUTR"/>
    <property type="match status" value="1"/>
</dbReference>
<dbReference type="EMBL" id="CP027541">
    <property type="protein sequence ID" value="AWT56510.1"/>
    <property type="molecule type" value="Genomic_DNA"/>
</dbReference>
<dbReference type="InterPro" id="IPR009057">
    <property type="entry name" value="Homeodomain-like_sf"/>
</dbReference>
<sequence length="213" mass="23556">MAYQTQQPGLRERKKQRTRATLISAAIDLCARQGYEQTTVEQIAAAAEVSARTFSRYFATKDAVMLAFLDDVVDLVAGELAQQPPELGELDAVFCAHITAFEKTRVAMPGQLTDDRLLAAARIFTSSPSLMQATMGFRPAPLFEVLAKRMGVSADDRKIALIASLWNAIMTTALVQLVPDVDWATVTVERIVNQMRTTYAEFLEVAGRRHEFA</sequence>
<feature type="domain" description="HTH tetR-type" evidence="5">
    <location>
        <begin position="16"/>
        <end position="76"/>
    </location>
</feature>
<dbReference type="PROSITE" id="PS01081">
    <property type="entry name" value="HTH_TETR_1"/>
    <property type="match status" value="1"/>
</dbReference>
<protein>
    <submittedName>
        <fullName evidence="6">Transcriptional regulator</fullName>
    </submittedName>
</protein>
<evidence type="ECO:0000259" key="5">
    <source>
        <dbReference type="PROSITE" id="PS50977"/>
    </source>
</evidence>
<keyword evidence="1" id="KW-0805">Transcription regulation</keyword>
<dbReference type="RefSeq" id="WP_003897086.1">
    <property type="nucleotide sequence ID" value="NZ_CP027541.1"/>
</dbReference>
<evidence type="ECO:0000256" key="4">
    <source>
        <dbReference type="PROSITE-ProRule" id="PRU00335"/>
    </source>
</evidence>
<gene>
    <name evidence="6" type="ORF">D806_055640</name>
</gene>
<dbReference type="PANTHER" id="PTHR30055:SF238">
    <property type="entry name" value="MYCOFACTOCIN BIOSYNTHESIS TRANSCRIPTIONAL REGULATOR MFTR-RELATED"/>
    <property type="match status" value="1"/>
</dbReference>
<evidence type="ECO:0000313" key="7">
    <source>
        <dbReference type="Proteomes" id="UP000011200"/>
    </source>
</evidence>
<dbReference type="Proteomes" id="UP000011200">
    <property type="component" value="Chromosome"/>
</dbReference>
<evidence type="ECO:0000256" key="1">
    <source>
        <dbReference type="ARBA" id="ARBA00023015"/>
    </source>
</evidence>
<dbReference type="AlphaFoldDB" id="A0A2U9PXH5"/>
<keyword evidence="3" id="KW-0804">Transcription</keyword>
<accession>A0A2U9PXH5</accession>
<dbReference type="InterPro" id="IPR050109">
    <property type="entry name" value="HTH-type_TetR-like_transc_reg"/>
</dbReference>
<evidence type="ECO:0000313" key="6">
    <source>
        <dbReference type="EMBL" id="AWT56510.1"/>
    </source>
</evidence>
<dbReference type="SUPFAM" id="SSF46689">
    <property type="entry name" value="Homeodomain-like"/>
    <property type="match status" value="1"/>
</dbReference>